<dbReference type="PROSITE" id="PS01117">
    <property type="entry name" value="HTH_MARR_1"/>
    <property type="match status" value="1"/>
</dbReference>
<dbReference type="Pfam" id="PF12802">
    <property type="entry name" value="MarR_2"/>
    <property type="match status" value="1"/>
</dbReference>
<name>A0A3E0U5N9_9GAMM</name>
<comment type="caution">
    <text evidence="5">The sequence shown here is derived from an EMBL/GenBank/DDBJ whole genome shotgun (WGS) entry which is preliminary data.</text>
</comment>
<feature type="domain" description="HTH marR-type" evidence="4">
    <location>
        <begin position="1"/>
        <end position="134"/>
    </location>
</feature>
<dbReference type="AlphaFoldDB" id="A0A3E0U5N9"/>
<accession>A0A3E0U5N9</accession>
<organism evidence="5 6">
    <name type="scientific">Thalassotalea euphylliae</name>
    <dbReference type="NCBI Taxonomy" id="1655234"/>
    <lineage>
        <taxon>Bacteria</taxon>
        <taxon>Pseudomonadati</taxon>
        <taxon>Pseudomonadota</taxon>
        <taxon>Gammaproteobacteria</taxon>
        <taxon>Alteromonadales</taxon>
        <taxon>Colwelliaceae</taxon>
        <taxon>Thalassotalea</taxon>
    </lineage>
</organism>
<keyword evidence="1" id="KW-0805">Transcription regulation</keyword>
<dbReference type="Proteomes" id="UP000256899">
    <property type="component" value="Unassembled WGS sequence"/>
</dbReference>
<dbReference type="PROSITE" id="PS50995">
    <property type="entry name" value="HTH_MARR_2"/>
    <property type="match status" value="1"/>
</dbReference>
<dbReference type="SUPFAM" id="SSF46785">
    <property type="entry name" value="Winged helix' DNA-binding domain"/>
    <property type="match status" value="1"/>
</dbReference>
<dbReference type="InterPro" id="IPR039422">
    <property type="entry name" value="MarR/SlyA-like"/>
</dbReference>
<keyword evidence="2" id="KW-0238">DNA-binding</keyword>
<dbReference type="GO" id="GO:0003700">
    <property type="term" value="F:DNA-binding transcription factor activity"/>
    <property type="evidence" value="ECO:0007669"/>
    <property type="project" value="InterPro"/>
</dbReference>
<evidence type="ECO:0000256" key="2">
    <source>
        <dbReference type="ARBA" id="ARBA00023125"/>
    </source>
</evidence>
<dbReference type="RefSeq" id="WP_116017707.1">
    <property type="nucleotide sequence ID" value="NZ_QUOT01000001.1"/>
</dbReference>
<evidence type="ECO:0000259" key="4">
    <source>
        <dbReference type="PROSITE" id="PS50995"/>
    </source>
</evidence>
<dbReference type="PANTHER" id="PTHR33164">
    <property type="entry name" value="TRANSCRIPTIONAL REGULATOR, MARR FAMILY"/>
    <property type="match status" value="1"/>
</dbReference>
<protein>
    <submittedName>
        <fullName evidence="5">MarR family transcriptional regulator</fullName>
    </submittedName>
</protein>
<dbReference type="InterPro" id="IPR000835">
    <property type="entry name" value="HTH_MarR-typ"/>
</dbReference>
<evidence type="ECO:0000256" key="1">
    <source>
        <dbReference type="ARBA" id="ARBA00023015"/>
    </source>
</evidence>
<keyword evidence="6" id="KW-1185">Reference proteome</keyword>
<reference evidence="6" key="1">
    <citation type="submission" date="2018-08" db="EMBL/GenBank/DDBJ databases">
        <title>Thalassotalea euphylliae genome.</title>
        <authorList>
            <person name="Summers S."/>
            <person name="Rice S.A."/>
            <person name="Freckelton M.L."/>
            <person name="Nedved B.T."/>
            <person name="Hadfield M.G."/>
        </authorList>
    </citation>
    <scope>NUCLEOTIDE SEQUENCE [LARGE SCALE GENOMIC DNA]</scope>
    <source>
        <strain evidence="6">H3</strain>
    </source>
</reference>
<evidence type="ECO:0000313" key="6">
    <source>
        <dbReference type="Proteomes" id="UP000256899"/>
    </source>
</evidence>
<dbReference type="EMBL" id="QUOT01000001">
    <property type="protein sequence ID" value="REL32266.1"/>
    <property type="molecule type" value="Genomic_DNA"/>
</dbReference>
<dbReference type="GO" id="GO:0006950">
    <property type="term" value="P:response to stress"/>
    <property type="evidence" value="ECO:0007669"/>
    <property type="project" value="TreeGrafter"/>
</dbReference>
<evidence type="ECO:0000313" key="5">
    <source>
        <dbReference type="EMBL" id="REL32266.1"/>
    </source>
</evidence>
<proteinExistence type="predicted"/>
<dbReference type="InterPro" id="IPR036390">
    <property type="entry name" value="WH_DNA-bd_sf"/>
</dbReference>
<dbReference type="Gene3D" id="1.10.10.10">
    <property type="entry name" value="Winged helix-like DNA-binding domain superfamily/Winged helix DNA-binding domain"/>
    <property type="match status" value="1"/>
</dbReference>
<dbReference type="InterPro" id="IPR036388">
    <property type="entry name" value="WH-like_DNA-bd_sf"/>
</dbReference>
<dbReference type="PRINTS" id="PR00598">
    <property type="entry name" value="HTHMARR"/>
</dbReference>
<dbReference type="GO" id="GO:0003677">
    <property type="term" value="F:DNA binding"/>
    <property type="evidence" value="ECO:0007669"/>
    <property type="project" value="UniProtKB-KW"/>
</dbReference>
<gene>
    <name evidence="5" type="ORF">DXX94_16950</name>
</gene>
<dbReference type="SMART" id="SM00347">
    <property type="entry name" value="HTH_MARR"/>
    <property type="match status" value="1"/>
</dbReference>
<keyword evidence="3" id="KW-0804">Transcription</keyword>
<evidence type="ECO:0000256" key="3">
    <source>
        <dbReference type="ARBA" id="ARBA00023163"/>
    </source>
</evidence>
<sequence length="137" mass="15414">MELSDTLFELIHSVRMNILTKVKQLDFDLTPMHLKSLKVISKIDLCTGQKLANFMGRDKAQINRLIKELVTQGLVIKKDHAQDKRSQLLVLTSSGQAIMAAFKQAEQEVFEKMLTDIPASQISAFTEIASKLKANLE</sequence>
<dbReference type="InterPro" id="IPR023187">
    <property type="entry name" value="Tscrpt_reg_MarR-type_CS"/>
</dbReference>
<dbReference type="PANTHER" id="PTHR33164:SF43">
    <property type="entry name" value="HTH-TYPE TRANSCRIPTIONAL REPRESSOR YETL"/>
    <property type="match status" value="1"/>
</dbReference>